<feature type="domain" description="AMP-binding enzyme C-terminal" evidence="3">
    <location>
        <begin position="403"/>
        <end position="479"/>
    </location>
</feature>
<evidence type="ECO:0000313" key="5">
    <source>
        <dbReference type="Proteomes" id="UP001147700"/>
    </source>
</evidence>
<reference evidence="4" key="1">
    <citation type="submission" date="2022-10" db="EMBL/GenBank/DDBJ databases">
        <title>The WGS of Solirubrobacter sp. CPCC 204708.</title>
        <authorList>
            <person name="Jiang Z."/>
        </authorList>
    </citation>
    <scope>NUCLEOTIDE SEQUENCE</scope>
    <source>
        <strain evidence="4">CPCC 204708</strain>
    </source>
</reference>
<dbReference type="InterPro" id="IPR000873">
    <property type="entry name" value="AMP-dep_synth/lig_dom"/>
</dbReference>
<dbReference type="InterPro" id="IPR045851">
    <property type="entry name" value="AMP-bd_C_sf"/>
</dbReference>
<name>A0ABT4RT93_9ACTN</name>
<keyword evidence="1 4" id="KW-0436">Ligase</keyword>
<dbReference type="InterPro" id="IPR025110">
    <property type="entry name" value="AMP-bd_C"/>
</dbReference>
<dbReference type="EMBL" id="JAPCID010000066">
    <property type="protein sequence ID" value="MDA0141813.1"/>
    <property type="molecule type" value="Genomic_DNA"/>
</dbReference>
<keyword evidence="5" id="KW-1185">Reference proteome</keyword>
<dbReference type="NCBIfam" id="TIGR02262">
    <property type="entry name" value="benz_CoA_lig"/>
    <property type="match status" value="1"/>
</dbReference>
<comment type="caution">
    <text evidence="4">The sequence shown here is derived from an EMBL/GenBank/DDBJ whole genome shotgun (WGS) entry which is preliminary data.</text>
</comment>
<dbReference type="Proteomes" id="UP001147700">
    <property type="component" value="Unassembled WGS sequence"/>
</dbReference>
<evidence type="ECO:0000259" key="3">
    <source>
        <dbReference type="Pfam" id="PF13193"/>
    </source>
</evidence>
<dbReference type="InterPro" id="IPR011957">
    <property type="entry name" value="Benz_CoA_lig"/>
</dbReference>
<dbReference type="Pfam" id="PF00501">
    <property type="entry name" value="AMP-binding"/>
    <property type="match status" value="1"/>
</dbReference>
<dbReference type="PANTHER" id="PTHR43352">
    <property type="entry name" value="ACETYL-COA SYNTHETASE"/>
    <property type="match status" value="1"/>
</dbReference>
<dbReference type="SUPFAM" id="SSF56801">
    <property type="entry name" value="Acetyl-CoA synthetase-like"/>
    <property type="match status" value="1"/>
</dbReference>
<feature type="domain" description="AMP-dependent synthetase/ligase" evidence="2">
    <location>
        <begin position="14"/>
        <end position="353"/>
    </location>
</feature>
<dbReference type="GO" id="GO:0016874">
    <property type="term" value="F:ligase activity"/>
    <property type="evidence" value="ECO:0007669"/>
    <property type="project" value="UniProtKB-KW"/>
</dbReference>
<evidence type="ECO:0000259" key="2">
    <source>
        <dbReference type="Pfam" id="PF00501"/>
    </source>
</evidence>
<dbReference type="Pfam" id="PF13193">
    <property type="entry name" value="AMP-binding_C"/>
    <property type="match status" value="1"/>
</dbReference>
<proteinExistence type="predicted"/>
<evidence type="ECO:0000313" key="4">
    <source>
        <dbReference type="EMBL" id="MDA0141813.1"/>
    </source>
</evidence>
<protein>
    <submittedName>
        <fullName evidence="4">Benzoate-CoA ligase family protein</fullName>
    </submittedName>
</protein>
<accession>A0ABT4RT93</accession>
<dbReference type="PANTHER" id="PTHR43352:SF1">
    <property type="entry name" value="ANTHRANILATE--COA LIGASE"/>
    <property type="match status" value="1"/>
</dbReference>
<evidence type="ECO:0000256" key="1">
    <source>
        <dbReference type="ARBA" id="ARBA00022598"/>
    </source>
</evidence>
<dbReference type="Gene3D" id="3.40.50.12780">
    <property type="entry name" value="N-terminal domain of ligase-like"/>
    <property type="match status" value="1"/>
</dbReference>
<sequence>MNNSGTLVDRRLEAGHSDKVAIRCAGESITYAQLHARICAVGNVLEELGVGREDRVLMVLDDSPTFPALFLGAMRAGAVPAPVSFLDSTENFAHYARDSYAKLIVAEDGLLERLPAGAMGRSQFESLLADAPAERAPADTHRDDMAFWLFSGGSTGFPKGVVHLHHDIEYTCETYAKEILGIQADDVTFSSTKLYHAYGLGNNLTFPYWVGATTVLRPGRPEPRGLLETAAAQRPTLFFSVPTLYGAMVNLDDAFSFDLSSVRMCVSAAEPLAPEVLRRWQNCFGLDIVDGIGSTEMLHIYCSNRLGEVRPGTSGKPVPGYELVLLDESRAPVSDGEVGNLWVRGDSALAYYWHQHEKTKAAIHGDLFFTGDRYRVDEDGDYVYEGRADDMIKIGGLWASPIEIENVLVEHPRVQEAAAVGVDADYTTRVKAFVVVRAEPGDHELVAELQEWCKTRLRRYEYPHFIEFVDDLPKTPTGKIQRYKLRA</sequence>
<organism evidence="4 5">
    <name type="scientific">Solirubrobacter deserti</name>
    <dbReference type="NCBI Taxonomy" id="2282478"/>
    <lineage>
        <taxon>Bacteria</taxon>
        <taxon>Bacillati</taxon>
        <taxon>Actinomycetota</taxon>
        <taxon>Thermoleophilia</taxon>
        <taxon>Solirubrobacterales</taxon>
        <taxon>Solirubrobacteraceae</taxon>
        <taxon>Solirubrobacter</taxon>
    </lineage>
</organism>
<dbReference type="Gene3D" id="3.30.300.30">
    <property type="match status" value="1"/>
</dbReference>
<dbReference type="InterPro" id="IPR042099">
    <property type="entry name" value="ANL_N_sf"/>
</dbReference>
<gene>
    <name evidence="4" type="ORF">OJ962_30250</name>
</gene>
<dbReference type="RefSeq" id="WP_202953802.1">
    <property type="nucleotide sequence ID" value="NZ_JAPCID010000066.1"/>
</dbReference>